<evidence type="ECO:0000256" key="11">
    <source>
        <dbReference type="SAM" id="MobiDB-lite"/>
    </source>
</evidence>
<dbReference type="InterPro" id="IPR001134">
    <property type="entry name" value="Netrin_domain"/>
</dbReference>
<name>A0A452UTT5_URSMA</name>
<dbReference type="GO" id="GO:0009725">
    <property type="term" value="P:response to hormone"/>
    <property type="evidence" value="ECO:0007669"/>
    <property type="project" value="TreeGrafter"/>
</dbReference>
<evidence type="ECO:0000256" key="10">
    <source>
        <dbReference type="PIRSR" id="PIRSR601820-3"/>
    </source>
</evidence>
<evidence type="ECO:0000256" key="7">
    <source>
        <dbReference type="ARBA" id="ARBA00023157"/>
    </source>
</evidence>
<dbReference type="PANTHER" id="PTHR11844:SF26">
    <property type="entry name" value="METALLOPROTEINASE INHIBITOR 4"/>
    <property type="match status" value="1"/>
</dbReference>
<feature type="disulfide bond" evidence="10">
    <location>
        <begin position="234"/>
        <end position="255"/>
    </location>
</feature>
<evidence type="ECO:0000256" key="1">
    <source>
        <dbReference type="ARBA" id="ARBA00004613"/>
    </source>
</evidence>
<keyword evidence="7 10" id="KW-1015">Disulfide bond</keyword>
<evidence type="ECO:0000256" key="5">
    <source>
        <dbReference type="ARBA" id="ARBA00022608"/>
    </source>
</evidence>
<dbReference type="SUPFAM" id="SSF50242">
    <property type="entry name" value="TIMP-like"/>
    <property type="match status" value="1"/>
</dbReference>
<dbReference type="AlphaFoldDB" id="A0A452UTT5"/>
<reference evidence="13" key="1">
    <citation type="submission" date="2019-03" db="UniProtKB">
        <authorList>
            <consortium name="Ensembl"/>
        </authorList>
    </citation>
    <scope>IDENTIFICATION</scope>
</reference>
<keyword evidence="4" id="KW-0964">Secreted</keyword>
<dbReference type="GO" id="GO:0034097">
    <property type="term" value="P:response to cytokine"/>
    <property type="evidence" value="ECO:0007669"/>
    <property type="project" value="TreeGrafter"/>
</dbReference>
<dbReference type="Pfam" id="PF00965">
    <property type="entry name" value="TIMP"/>
    <property type="match status" value="1"/>
</dbReference>
<dbReference type="PANTHER" id="PTHR11844">
    <property type="entry name" value="METALLOPROTEASE INHIBITOR"/>
    <property type="match status" value="1"/>
</dbReference>
<dbReference type="InterPro" id="IPR001820">
    <property type="entry name" value="TIMP"/>
</dbReference>
<dbReference type="GO" id="GO:0002020">
    <property type="term" value="F:protease binding"/>
    <property type="evidence" value="ECO:0007669"/>
    <property type="project" value="TreeGrafter"/>
</dbReference>
<dbReference type="InterPro" id="IPR008993">
    <property type="entry name" value="TIMP-like_OB-fold"/>
</dbReference>
<evidence type="ECO:0000313" key="13">
    <source>
        <dbReference type="Ensembl" id="ENSUMAP00000024544"/>
    </source>
</evidence>
<dbReference type="FunFam" id="3.90.370.10:FF:000001">
    <property type="entry name" value="Metalloproteinase inhibitor 3"/>
    <property type="match status" value="1"/>
</dbReference>
<keyword evidence="6" id="KW-0646">Protease inhibitor</keyword>
<feature type="disulfide bond" evidence="10">
    <location>
        <begin position="221"/>
        <end position="226"/>
    </location>
</feature>
<dbReference type="GO" id="GO:0031012">
    <property type="term" value="C:extracellular matrix"/>
    <property type="evidence" value="ECO:0007669"/>
    <property type="project" value="TreeGrafter"/>
</dbReference>
<dbReference type="GO" id="GO:0007219">
    <property type="term" value="P:Notch signaling pathway"/>
    <property type="evidence" value="ECO:0007669"/>
    <property type="project" value="Ensembl"/>
</dbReference>
<evidence type="ECO:0000256" key="9">
    <source>
        <dbReference type="ARBA" id="ARBA00030105"/>
    </source>
</evidence>
<dbReference type="PROSITE" id="PS50189">
    <property type="entry name" value="NTR"/>
    <property type="match status" value="1"/>
</dbReference>
<keyword evidence="5" id="KW-0483">Metalloprotease inhibitor</keyword>
<dbReference type="Gene3D" id="2.40.50.120">
    <property type="match status" value="1"/>
</dbReference>
<evidence type="ECO:0000256" key="4">
    <source>
        <dbReference type="ARBA" id="ARBA00022525"/>
    </source>
</evidence>
<dbReference type="GO" id="GO:0051045">
    <property type="term" value="P:negative regulation of membrane protein ectodomain proteolysis"/>
    <property type="evidence" value="ECO:0007669"/>
    <property type="project" value="TreeGrafter"/>
</dbReference>
<gene>
    <name evidence="13" type="primary">TIMP4</name>
</gene>
<evidence type="ECO:0000259" key="12">
    <source>
        <dbReference type="PROSITE" id="PS50189"/>
    </source>
</evidence>
<dbReference type="SMART" id="SM00206">
    <property type="entry name" value="NTR"/>
    <property type="match status" value="1"/>
</dbReference>
<protein>
    <recommendedName>
        <fullName evidence="3">Metalloproteinase inhibitor 4</fullName>
    </recommendedName>
    <alternativeName>
        <fullName evidence="9">Tissue inhibitor of metalloproteinases 4</fullName>
    </alternativeName>
</protein>
<feature type="disulfide bond" evidence="10">
    <location>
        <begin position="216"/>
        <end position="263"/>
    </location>
</feature>
<dbReference type="GO" id="GO:0008191">
    <property type="term" value="F:metalloendopeptidase inhibitor activity"/>
    <property type="evidence" value="ECO:0007669"/>
    <property type="project" value="InterPro"/>
</dbReference>
<accession>A0A452UTT5</accession>
<feature type="region of interest" description="Disordered" evidence="11">
    <location>
        <begin position="39"/>
        <end position="65"/>
    </location>
</feature>
<evidence type="ECO:0000256" key="2">
    <source>
        <dbReference type="ARBA" id="ARBA00011027"/>
    </source>
</evidence>
<evidence type="ECO:0000256" key="6">
    <source>
        <dbReference type="ARBA" id="ARBA00022690"/>
    </source>
</evidence>
<dbReference type="GO" id="GO:0005615">
    <property type="term" value="C:extracellular space"/>
    <property type="evidence" value="ECO:0007669"/>
    <property type="project" value="TreeGrafter"/>
</dbReference>
<evidence type="ECO:0000256" key="8">
    <source>
        <dbReference type="ARBA" id="ARBA00023215"/>
    </source>
</evidence>
<dbReference type="GeneTree" id="ENSGT00940000159798"/>
<sequence>MRLNCLGRETEARGLSPGFPLPFTEPASQECCGSCSRGWPTAKRGRSPSGGIGPKSTSKSLGRGARRVLNEPWRAGLVRQSPQAQSGFAVSCPGAPGPRRDGRCCCGCWRCCGHREWVRRAAAPLHTPSSMSATRRLMFKGFEKVKDVQYIYTPFDSSLCGVKLEANSQKQYLLTGQVLSDGKVFIHLCNYIEPWENLSFLQRESLNHHYHLNCGCQITTCYTVPCTISAPNECLWTDWLLERKLYGYQAQHYVCMKHVDGTCSWYQGRLPLRKEFVDIIQP</sequence>
<dbReference type="Gene3D" id="3.90.370.10">
    <property type="entry name" value="Tissue inhibitor of metalloproteinase-1. Chain B, domain 1"/>
    <property type="match status" value="1"/>
</dbReference>
<keyword evidence="8" id="KW-0481">Metalloenzyme inhibitor</keyword>
<comment type="subcellular location">
    <subcellularLocation>
        <location evidence="1">Secreted</location>
    </subcellularLocation>
</comment>
<feature type="domain" description="NTR" evidence="12">
    <location>
        <begin position="92"/>
        <end position="214"/>
    </location>
</feature>
<evidence type="ECO:0000256" key="3">
    <source>
        <dbReference type="ARBA" id="ARBA00013515"/>
    </source>
</evidence>
<organism evidence="13">
    <name type="scientific">Ursus maritimus</name>
    <name type="common">Polar bear</name>
    <name type="synonym">Thalarctos maritimus</name>
    <dbReference type="NCBI Taxonomy" id="29073"/>
    <lineage>
        <taxon>Eukaryota</taxon>
        <taxon>Metazoa</taxon>
        <taxon>Chordata</taxon>
        <taxon>Craniata</taxon>
        <taxon>Vertebrata</taxon>
        <taxon>Euteleostomi</taxon>
        <taxon>Mammalia</taxon>
        <taxon>Eutheria</taxon>
        <taxon>Laurasiatheria</taxon>
        <taxon>Carnivora</taxon>
        <taxon>Caniformia</taxon>
        <taxon>Ursidae</taxon>
        <taxon>Ursus</taxon>
    </lineage>
</organism>
<dbReference type="Ensembl" id="ENSUMAT00000029069.1">
    <property type="protein sequence ID" value="ENSUMAP00000024544.1"/>
    <property type="gene ID" value="ENSUMAG00000017853.1"/>
</dbReference>
<dbReference type="InterPro" id="IPR027465">
    <property type="entry name" value="TIMP_C"/>
</dbReference>
<proteinExistence type="inferred from homology"/>
<comment type="similarity">
    <text evidence="2">Belongs to the protease inhibitor I35 (TIMP) family.</text>
</comment>